<organism evidence="11 12">
    <name type="scientific">Spartinivicinus poritis</name>
    <dbReference type="NCBI Taxonomy" id="2994640"/>
    <lineage>
        <taxon>Bacteria</taxon>
        <taxon>Pseudomonadati</taxon>
        <taxon>Pseudomonadota</taxon>
        <taxon>Gammaproteobacteria</taxon>
        <taxon>Oceanospirillales</taxon>
        <taxon>Zooshikellaceae</taxon>
        <taxon>Spartinivicinus</taxon>
    </lineage>
</organism>
<evidence type="ECO:0000259" key="9">
    <source>
        <dbReference type="PROSITE" id="PS50929"/>
    </source>
</evidence>
<dbReference type="PANTHER" id="PTHR24221:SF606">
    <property type="entry name" value="COLICIN V SECRETION-PROCESSING ATP-BINDING PROTEIN"/>
    <property type="match status" value="1"/>
</dbReference>
<dbReference type="InterPro" id="IPR033838">
    <property type="entry name" value="CvaB_peptidase"/>
</dbReference>
<feature type="transmembrane region" description="Helical" evidence="7">
    <location>
        <begin position="406"/>
        <end position="431"/>
    </location>
</feature>
<feature type="domain" description="ABC transporter" evidence="8">
    <location>
        <begin position="487"/>
        <end position="709"/>
    </location>
</feature>
<evidence type="ECO:0000256" key="4">
    <source>
        <dbReference type="ARBA" id="ARBA00022840"/>
    </source>
</evidence>
<dbReference type="PROSITE" id="PS50893">
    <property type="entry name" value="ABC_TRANSPORTER_2"/>
    <property type="match status" value="1"/>
</dbReference>
<feature type="transmembrane region" description="Helical" evidence="7">
    <location>
        <begin position="171"/>
        <end position="192"/>
    </location>
</feature>
<protein>
    <submittedName>
        <fullName evidence="11">Peptidase domain-containing ABC transporter</fullName>
    </submittedName>
</protein>
<dbReference type="CDD" id="cd18567">
    <property type="entry name" value="ABC_6TM_CvaB_RaxB_like"/>
    <property type="match status" value="1"/>
</dbReference>
<dbReference type="CDD" id="cd02419">
    <property type="entry name" value="Peptidase_C39C"/>
    <property type="match status" value="1"/>
</dbReference>
<dbReference type="Pfam" id="PF00664">
    <property type="entry name" value="ABC_membrane"/>
    <property type="match status" value="1"/>
</dbReference>
<dbReference type="EMBL" id="JAPMOU010000050">
    <property type="protein sequence ID" value="MDE1465046.1"/>
    <property type="molecule type" value="Genomic_DNA"/>
</dbReference>
<dbReference type="InterPro" id="IPR027417">
    <property type="entry name" value="P-loop_NTPase"/>
</dbReference>
<comment type="caution">
    <text evidence="11">The sequence shown here is derived from an EMBL/GenBank/DDBJ whole genome shotgun (WGS) entry which is preliminary data.</text>
</comment>
<dbReference type="InterPro" id="IPR039421">
    <property type="entry name" value="Type_1_exporter"/>
</dbReference>
<name>A0ABT5UGC8_9GAMM</name>
<dbReference type="PROSITE" id="PS50990">
    <property type="entry name" value="PEPTIDASE_C39"/>
    <property type="match status" value="1"/>
</dbReference>
<evidence type="ECO:0000256" key="6">
    <source>
        <dbReference type="ARBA" id="ARBA00023136"/>
    </source>
</evidence>
<dbReference type="InterPro" id="IPR005074">
    <property type="entry name" value="Peptidase_C39"/>
</dbReference>
<dbReference type="RefSeq" id="WP_274691357.1">
    <property type="nucleotide sequence ID" value="NZ_JAPMOU010000050.1"/>
</dbReference>
<feature type="domain" description="ABC transmembrane type-1" evidence="9">
    <location>
        <begin position="174"/>
        <end position="453"/>
    </location>
</feature>
<evidence type="ECO:0000259" key="8">
    <source>
        <dbReference type="PROSITE" id="PS50893"/>
    </source>
</evidence>
<dbReference type="Proteomes" id="UP001528823">
    <property type="component" value="Unassembled WGS sequence"/>
</dbReference>
<feature type="transmembrane region" description="Helical" evidence="7">
    <location>
        <begin position="294"/>
        <end position="324"/>
    </location>
</feature>
<reference evidence="11 12" key="1">
    <citation type="submission" date="2022-11" db="EMBL/GenBank/DDBJ databases">
        <title>Spartinivicinus poritis sp. nov., isolated from scleractinian coral Porites lutea.</title>
        <authorList>
            <person name="Zhang G."/>
            <person name="Cai L."/>
            <person name="Wei Q."/>
        </authorList>
    </citation>
    <scope>NUCLEOTIDE SEQUENCE [LARGE SCALE GENOMIC DNA]</scope>
    <source>
        <strain evidence="11 12">A2-2</strain>
    </source>
</reference>
<gene>
    <name evidence="11" type="ORF">ORQ98_24090</name>
</gene>
<dbReference type="InterPro" id="IPR011527">
    <property type="entry name" value="ABC1_TM_dom"/>
</dbReference>
<dbReference type="Gene3D" id="1.20.1560.10">
    <property type="entry name" value="ABC transporter type 1, transmembrane domain"/>
    <property type="match status" value="1"/>
</dbReference>
<sequence>MSNVINLLNFKNKNTLPVLYQTETAECGLICLAMILNYYGHKIDINSLREKYSVSQHGANLAHISQMANKLKFTTRPVRVELEHANKLKLPCIVHWNLNHYVVLCTINKKYAIVHDPAYGKRKITIGEFSKSFTGVALEITPNAEFTQKNESIQYKISILWGNIEGLKRSLFQVFLLSVFIQLFFIVLPYFLQLSIDKVLVTNDKNLLTVLGIGFLFLILIKAATTAFRSWVIIYLRSILGVQLVSNLLNHMLRLPLIWFEKRHMGDIVSRFGSLDKIKQILSSTFIESLVDGIISLTTLVLMFLYSSVLGFIALLAILLYASYRFFIYHKLRSCNEERIRLSAKENSIFMESVRAIQPVKIFRKENTRVEQWQTCYADVVNAEVKLGKLEISYNLLLDSIKGFEYIAIIWVGVLSIINGNLTIGMLYAFLAYRQQFSDSTQKFIDQIIEYRLLELHLTRIGDIALAKEEKHLDGYSKSPTSKNVILELNDVWFRYSSNDPYILKNINLKVFAGERIAIVAPSGFGKTTLLKIMMGLIEPTAGSVHWYGEDIRHVGLLNYRNNISAVMQDDKLLSGTIGDNICFFSSQPDAKLMHECAESASILQDISKLPMGFKSLVGDMGTSLSGGQIQRLLLARALYQQPEILFLDEATSHLDINTEANVNNALKSLNVTRIFIAHRKESIALADRVIDLRDLAESSNNSAIPIPS</sequence>
<feature type="transmembrane region" description="Helical" evidence="7">
    <location>
        <begin position="207"/>
        <end position="225"/>
    </location>
</feature>
<evidence type="ECO:0000313" key="11">
    <source>
        <dbReference type="EMBL" id="MDE1465046.1"/>
    </source>
</evidence>
<dbReference type="InterPro" id="IPR017871">
    <property type="entry name" value="ABC_transporter-like_CS"/>
</dbReference>
<dbReference type="InterPro" id="IPR003593">
    <property type="entry name" value="AAA+_ATPase"/>
</dbReference>
<keyword evidence="2 7" id="KW-0812">Transmembrane</keyword>
<dbReference type="Pfam" id="PF03412">
    <property type="entry name" value="Peptidase_C39"/>
    <property type="match status" value="1"/>
</dbReference>
<dbReference type="SMART" id="SM00382">
    <property type="entry name" value="AAA"/>
    <property type="match status" value="1"/>
</dbReference>
<proteinExistence type="predicted"/>
<feature type="domain" description="Peptidase C39" evidence="10">
    <location>
        <begin position="21"/>
        <end position="140"/>
    </location>
</feature>
<dbReference type="InterPro" id="IPR003439">
    <property type="entry name" value="ABC_transporter-like_ATP-bd"/>
</dbReference>
<evidence type="ECO:0000256" key="5">
    <source>
        <dbReference type="ARBA" id="ARBA00022989"/>
    </source>
</evidence>
<dbReference type="InterPro" id="IPR036640">
    <property type="entry name" value="ABC1_TM_sf"/>
</dbReference>
<keyword evidence="5 7" id="KW-1133">Transmembrane helix</keyword>
<evidence type="ECO:0000256" key="1">
    <source>
        <dbReference type="ARBA" id="ARBA00004651"/>
    </source>
</evidence>
<keyword evidence="3" id="KW-0547">Nucleotide-binding</keyword>
<dbReference type="Gene3D" id="3.40.50.300">
    <property type="entry name" value="P-loop containing nucleotide triphosphate hydrolases"/>
    <property type="match status" value="1"/>
</dbReference>
<evidence type="ECO:0000313" key="12">
    <source>
        <dbReference type="Proteomes" id="UP001528823"/>
    </source>
</evidence>
<keyword evidence="4" id="KW-0067">ATP-binding</keyword>
<dbReference type="Gene3D" id="3.90.70.10">
    <property type="entry name" value="Cysteine proteinases"/>
    <property type="match status" value="1"/>
</dbReference>
<comment type="subcellular location">
    <subcellularLocation>
        <location evidence="1">Cell membrane</location>
        <topology evidence="1">Multi-pass membrane protein</topology>
    </subcellularLocation>
</comment>
<dbReference type="PANTHER" id="PTHR24221">
    <property type="entry name" value="ATP-BINDING CASSETTE SUB-FAMILY B"/>
    <property type="match status" value="1"/>
</dbReference>
<accession>A0ABT5UGC8</accession>
<evidence type="ECO:0000256" key="3">
    <source>
        <dbReference type="ARBA" id="ARBA00022741"/>
    </source>
</evidence>
<evidence type="ECO:0000259" key="10">
    <source>
        <dbReference type="PROSITE" id="PS50990"/>
    </source>
</evidence>
<evidence type="ECO:0000256" key="2">
    <source>
        <dbReference type="ARBA" id="ARBA00022692"/>
    </source>
</evidence>
<evidence type="ECO:0000256" key="7">
    <source>
        <dbReference type="SAM" id="Phobius"/>
    </source>
</evidence>
<keyword evidence="6 7" id="KW-0472">Membrane</keyword>
<keyword evidence="12" id="KW-1185">Reference proteome</keyword>
<dbReference type="PROSITE" id="PS00211">
    <property type="entry name" value="ABC_TRANSPORTER_1"/>
    <property type="match status" value="1"/>
</dbReference>
<dbReference type="Pfam" id="PF00005">
    <property type="entry name" value="ABC_tran"/>
    <property type="match status" value="1"/>
</dbReference>
<dbReference type="PROSITE" id="PS50929">
    <property type="entry name" value="ABC_TM1F"/>
    <property type="match status" value="1"/>
</dbReference>
<dbReference type="SUPFAM" id="SSF90123">
    <property type="entry name" value="ABC transporter transmembrane region"/>
    <property type="match status" value="1"/>
</dbReference>
<dbReference type="SUPFAM" id="SSF52540">
    <property type="entry name" value="P-loop containing nucleoside triphosphate hydrolases"/>
    <property type="match status" value="1"/>
</dbReference>